<dbReference type="InterPro" id="IPR036286">
    <property type="entry name" value="LexA/Signal_pep-like_sf"/>
</dbReference>
<gene>
    <name evidence="8" type="ORF">pdul_cds_775</name>
</gene>
<dbReference type="GO" id="GO:0004252">
    <property type="term" value="F:serine-type endopeptidase activity"/>
    <property type="evidence" value="ECO:0007669"/>
    <property type="project" value="InterPro"/>
</dbReference>
<dbReference type="SUPFAM" id="SSF51306">
    <property type="entry name" value="LexA/Signal peptidase"/>
    <property type="match status" value="1"/>
</dbReference>
<evidence type="ECO:0000313" key="8">
    <source>
        <dbReference type="EMBL" id="ATE82546.1"/>
    </source>
</evidence>
<evidence type="ECO:0000256" key="4">
    <source>
        <dbReference type="ARBA" id="ARBA00023136"/>
    </source>
</evidence>
<dbReference type="PANTHER" id="PTHR10806:SF6">
    <property type="entry name" value="SIGNAL PEPTIDASE COMPLEX CATALYTIC SUBUNIT SEC11"/>
    <property type="match status" value="1"/>
</dbReference>
<dbReference type="InterPro" id="IPR001733">
    <property type="entry name" value="Peptidase_S26B"/>
</dbReference>
<name>A0A291AUE1_9VIRU</name>
<evidence type="ECO:0000256" key="5">
    <source>
        <dbReference type="SAM" id="MobiDB-lite"/>
    </source>
</evidence>
<dbReference type="Proteomes" id="UP000201566">
    <property type="component" value="Segment"/>
</dbReference>
<sequence length="322" mass="35366">MRLARKKKTQRAQHRDGPPQPVCAARRLPFFREQKKRGLQRANEKRGNGGPSKSVHEKKTRRASATTKPCRVGPKKIAQTRGSDPRNMHAQKYTETPLVAETTRRPTEPARCTLSTAATVFWAVYPVVWTCALCVAVSWFLGCTVPLAAVTSGSMEPQTYRGDLLLVVGPDFGGKVRVGDIVLYRLPHRPDTPIVHRVVDIVDVDDSNATARGDRQNNDPAARRWYRTKGDNNDVDDTGLVLPSFPSGLVPHAALVGKVRGQVPLLGYLGLLPIGAKIAIGLACVSWILYGLRADGATPKCDGDDDRITSRRWLLLLLCPVL</sequence>
<keyword evidence="3 6" id="KW-1133">Transmembrane helix</keyword>
<feature type="compositionally biased region" description="Basic residues" evidence="5">
    <location>
        <begin position="1"/>
        <end position="12"/>
    </location>
</feature>
<dbReference type="Gene3D" id="2.10.109.10">
    <property type="entry name" value="Umud Fragment, subunit A"/>
    <property type="match status" value="1"/>
</dbReference>
<feature type="region of interest" description="Disordered" evidence="5">
    <location>
        <begin position="1"/>
        <end position="88"/>
    </location>
</feature>
<dbReference type="NCBIfam" id="TIGR02228">
    <property type="entry name" value="sigpep_I_arch"/>
    <property type="match status" value="1"/>
</dbReference>
<keyword evidence="4 6" id="KW-0472">Membrane</keyword>
<evidence type="ECO:0000256" key="3">
    <source>
        <dbReference type="ARBA" id="ARBA00022989"/>
    </source>
</evidence>
<evidence type="ECO:0000313" key="9">
    <source>
        <dbReference type="Proteomes" id="UP000201566"/>
    </source>
</evidence>
<dbReference type="RefSeq" id="YP_009430255.1">
    <property type="nucleotide sequence ID" value="NC_021858.1"/>
</dbReference>
<proteinExistence type="predicted"/>
<feature type="domain" description="Peptidase S26" evidence="7">
    <location>
        <begin position="132"/>
        <end position="199"/>
    </location>
</feature>
<dbReference type="GO" id="GO:0006465">
    <property type="term" value="P:signal peptide processing"/>
    <property type="evidence" value="ECO:0007669"/>
    <property type="project" value="InterPro"/>
</dbReference>
<evidence type="ECO:0000256" key="2">
    <source>
        <dbReference type="ARBA" id="ARBA00022692"/>
    </source>
</evidence>
<dbReference type="InterPro" id="IPR019533">
    <property type="entry name" value="Peptidase_S26"/>
</dbReference>
<dbReference type="GeneID" id="34567903"/>
<dbReference type="KEGG" id="vg:34567903"/>
<organism evidence="8 9">
    <name type="scientific">Pandoravirus dulcis</name>
    <dbReference type="NCBI Taxonomy" id="1349409"/>
    <lineage>
        <taxon>Viruses</taxon>
        <taxon>Pandoravirus</taxon>
    </lineage>
</organism>
<dbReference type="EMBL" id="KC977570">
    <property type="protein sequence ID" value="ATE82546.1"/>
    <property type="molecule type" value="Genomic_DNA"/>
</dbReference>
<dbReference type="Pfam" id="PF10502">
    <property type="entry name" value="Peptidase_S26"/>
    <property type="match status" value="1"/>
</dbReference>
<dbReference type="GO" id="GO:0016020">
    <property type="term" value="C:membrane"/>
    <property type="evidence" value="ECO:0007669"/>
    <property type="project" value="UniProtKB-SubCell"/>
</dbReference>
<dbReference type="PANTHER" id="PTHR10806">
    <property type="entry name" value="SIGNAL PEPTIDASE COMPLEX CATALYTIC SUBUNIT SEC11"/>
    <property type="match status" value="1"/>
</dbReference>
<evidence type="ECO:0000256" key="1">
    <source>
        <dbReference type="ARBA" id="ARBA00004370"/>
    </source>
</evidence>
<comment type="subcellular location">
    <subcellularLocation>
        <location evidence="1">Membrane</location>
    </subcellularLocation>
</comment>
<reference evidence="8 9" key="1">
    <citation type="journal article" date="2013" name="Science">
        <title>Pandoraviruses: amoeba viruses with genomes up to 2.5 Mb reaching that of parasitic eukaryotes.</title>
        <authorList>
            <person name="Philippe N."/>
            <person name="Legendre M."/>
            <person name="Doutre G."/>
            <person name="Coute Y."/>
            <person name="Poirot O."/>
            <person name="Lescot M."/>
            <person name="Arslan D."/>
            <person name="Seltzer V."/>
            <person name="Bertaux L."/>
            <person name="Bruley C."/>
            <person name="Garin J."/>
            <person name="Claverie J.M."/>
            <person name="Abergel C."/>
        </authorList>
    </citation>
    <scope>NUCLEOTIDE SEQUENCE [LARGE SCALE GENOMIC DNA]</scope>
    <source>
        <strain evidence="8">Melbourne</strain>
    </source>
</reference>
<evidence type="ECO:0000256" key="6">
    <source>
        <dbReference type="SAM" id="Phobius"/>
    </source>
</evidence>
<dbReference type="PRINTS" id="PR00728">
    <property type="entry name" value="SIGNALPTASE"/>
</dbReference>
<accession>A0A291AUE1</accession>
<keyword evidence="2 6" id="KW-0812">Transmembrane</keyword>
<evidence type="ECO:0000259" key="7">
    <source>
        <dbReference type="Pfam" id="PF10502"/>
    </source>
</evidence>
<feature type="transmembrane region" description="Helical" evidence="6">
    <location>
        <begin position="265"/>
        <end position="290"/>
    </location>
</feature>
<protein>
    <submittedName>
        <fullName evidence="8">Signal peptidase I</fullName>
    </submittedName>
</protein>
<dbReference type="CDD" id="cd06530">
    <property type="entry name" value="S26_SPase_I"/>
    <property type="match status" value="1"/>
</dbReference>
<feature type="transmembrane region" description="Helical" evidence="6">
    <location>
        <begin position="120"/>
        <end position="141"/>
    </location>
</feature>